<dbReference type="Proteomes" id="UP000239757">
    <property type="component" value="Unassembled WGS sequence"/>
</dbReference>
<sequence>MKPPHELDEKVVVAETVAPHSVEGHHQECPRRPPPRQPSNIGTNGDDPLPMPLRLVLNREGDEIGKVDDVPVAPPGTSASQHREEERRMWRLKALYKPSTVPNSGRLSWWTNPPRKN</sequence>
<feature type="region of interest" description="Disordered" evidence="1">
    <location>
        <begin position="64"/>
        <end position="86"/>
    </location>
</feature>
<evidence type="ECO:0000313" key="2">
    <source>
        <dbReference type="EMBL" id="PPS02037.1"/>
    </source>
</evidence>
<organism evidence="2 3">
    <name type="scientific">Gossypium barbadense</name>
    <name type="common">Sea Island cotton</name>
    <name type="synonym">Hibiscus barbadensis</name>
    <dbReference type="NCBI Taxonomy" id="3634"/>
    <lineage>
        <taxon>Eukaryota</taxon>
        <taxon>Viridiplantae</taxon>
        <taxon>Streptophyta</taxon>
        <taxon>Embryophyta</taxon>
        <taxon>Tracheophyta</taxon>
        <taxon>Spermatophyta</taxon>
        <taxon>Magnoliopsida</taxon>
        <taxon>eudicotyledons</taxon>
        <taxon>Gunneridae</taxon>
        <taxon>Pentapetalae</taxon>
        <taxon>rosids</taxon>
        <taxon>malvids</taxon>
        <taxon>Malvales</taxon>
        <taxon>Malvaceae</taxon>
        <taxon>Malvoideae</taxon>
        <taxon>Gossypium</taxon>
    </lineage>
</organism>
<dbReference type="AlphaFoldDB" id="A0A2P5XFD0"/>
<name>A0A2P5XFD0_GOSBA</name>
<protein>
    <submittedName>
        <fullName evidence="2">Uncharacterized protein</fullName>
    </submittedName>
</protein>
<gene>
    <name evidence="2" type="ORF">GOBAR_AA18620</name>
</gene>
<dbReference type="EMBL" id="KZ664997">
    <property type="protein sequence ID" value="PPS02037.1"/>
    <property type="molecule type" value="Genomic_DNA"/>
</dbReference>
<feature type="compositionally biased region" description="Basic and acidic residues" evidence="1">
    <location>
        <begin position="22"/>
        <end position="31"/>
    </location>
</feature>
<accession>A0A2P5XFD0</accession>
<proteinExistence type="predicted"/>
<feature type="region of interest" description="Disordered" evidence="1">
    <location>
        <begin position="17"/>
        <end position="52"/>
    </location>
</feature>
<evidence type="ECO:0000256" key="1">
    <source>
        <dbReference type="SAM" id="MobiDB-lite"/>
    </source>
</evidence>
<reference evidence="2 3" key="1">
    <citation type="submission" date="2015-01" db="EMBL/GenBank/DDBJ databases">
        <title>Genome of allotetraploid Gossypium barbadense reveals genomic plasticity and fiber elongation in cotton evolution.</title>
        <authorList>
            <person name="Chen X."/>
            <person name="Liu X."/>
            <person name="Zhao B."/>
            <person name="Zheng H."/>
            <person name="Hu Y."/>
            <person name="Lu G."/>
            <person name="Yang C."/>
            <person name="Chen J."/>
            <person name="Shan C."/>
            <person name="Zhang L."/>
            <person name="Zhou Y."/>
            <person name="Wang L."/>
            <person name="Guo W."/>
            <person name="Bai Y."/>
            <person name="Ruan J."/>
            <person name="Shangguan X."/>
            <person name="Mao Y."/>
            <person name="Jiang J."/>
            <person name="Zhu Y."/>
            <person name="Lei J."/>
            <person name="Kang H."/>
            <person name="Chen S."/>
            <person name="He X."/>
            <person name="Wang R."/>
            <person name="Wang Y."/>
            <person name="Chen J."/>
            <person name="Wang L."/>
            <person name="Yu S."/>
            <person name="Wang B."/>
            <person name="Wei J."/>
            <person name="Song S."/>
            <person name="Lu X."/>
            <person name="Gao Z."/>
            <person name="Gu W."/>
            <person name="Deng X."/>
            <person name="Ma D."/>
            <person name="Wang S."/>
            <person name="Liang W."/>
            <person name="Fang L."/>
            <person name="Cai C."/>
            <person name="Zhu X."/>
            <person name="Zhou B."/>
            <person name="Zhang Y."/>
            <person name="Chen Z."/>
            <person name="Xu S."/>
            <person name="Zhu R."/>
            <person name="Wang S."/>
            <person name="Zhang T."/>
            <person name="Zhao G."/>
        </authorList>
    </citation>
    <scope>NUCLEOTIDE SEQUENCE [LARGE SCALE GENOMIC DNA]</scope>
    <source>
        <strain evidence="3">cv. Xinhai21</strain>
        <tissue evidence="2">Leaf</tissue>
    </source>
</reference>
<evidence type="ECO:0000313" key="3">
    <source>
        <dbReference type="Proteomes" id="UP000239757"/>
    </source>
</evidence>